<evidence type="ECO:0000313" key="2">
    <source>
        <dbReference type="Proteomes" id="UP000267630"/>
    </source>
</evidence>
<dbReference type="AlphaFoldDB" id="A0A7Z8ZEI3"/>
<sequence>MKEIVLNEKNETALCLIEKVLQGYCETIYTIFQKESETAMTLLLWQICSEILYDVQIAHEVAVCEEWQI</sequence>
<protein>
    <submittedName>
        <fullName evidence="1">Uncharacterized protein</fullName>
    </submittedName>
</protein>
<dbReference type="EMBL" id="LR134253">
    <property type="protein sequence ID" value="VED53753.1"/>
    <property type="molecule type" value="Genomic_DNA"/>
</dbReference>
<organism evidence="1 2">
    <name type="scientific">Raoultella terrigena</name>
    <name type="common">Klebsiella terrigena</name>
    <dbReference type="NCBI Taxonomy" id="577"/>
    <lineage>
        <taxon>Bacteria</taxon>
        <taxon>Pseudomonadati</taxon>
        <taxon>Pseudomonadota</taxon>
        <taxon>Gammaproteobacteria</taxon>
        <taxon>Enterobacterales</taxon>
        <taxon>Enterobacteriaceae</taxon>
        <taxon>Klebsiella/Raoultella group</taxon>
        <taxon>Raoultella</taxon>
    </lineage>
</organism>
<evidence type="ECO:0000313" key="1">
    <source>
        <dbReference type="EMBL" id="VED53753.1"/>
    </source>
</evidence>
<keyword evidence="2" id="KW-1185">Reference proteome</keyword>
<accession>A0A7Z8ZEI3</accession>
<gene>
    <name evidence="1" type="ORF">NCTC9997_04987</name>
</gene>
<dbReference type="Proteomes" id="UP000267630">
    <property type="component" value="Chromosome 3"/>
</dbReference>
<name>A0A7Z8ZEI3_RAOTE</name>
<proteinExistence type="predicted"/>
<reference evidence="1 2" key="1">
    <citation type="submission" date="2018-12" db="EMBL/GenBank/DDBJ databases">
        <authorList>
            <consortium name="Pathogen Informatics"/>
        </authorList>
    </citation>
    <scope>NUCLEOTIDE SEQUENCE [LARGE SCALE GENOMIC DNA]</scope>
    <source>
        <strain evidence="1 2">NCTC9997</strain>
    </source>
</reference>